<keyword evidence="1" id="KW-0732">Signal</keyword>
<dbReference type="Gene3D" id="1.10.10.60">
    <property type="entry name" value="Homeodomain-like"/>
    <property type="match status" value="1"/>
</dbReference>
<organism evidence="2 3">
    <name type="scientific">Pseudocercospora fijiensis (strain CIRAD86)</name>
    <name type="common">Black leaf streak disease fungus</name>
    <name type="synonym">Mycosphaerella fijiensis</name>
    <dbReference type="NCBI Taxonomy" id="383855"/>
    <lineage>
        <taxon>Eukaryota</taxon>
        <taxon>Fungi</taxon>
        <taxon>Dikarya</taxon>
        <taxon>Ascomycota</taxon>
        <taxon>Pezizomycotina</taxon>
        <taxon>Dothideomycetes</taxon>
        <taxon>Dothideomycetidae</taxon>
        <taxon>Mycosphaerellales</taxon>
        <taxon>Mycosphaerellaceae</taxon>
        <taxon>Pseudocercospora</taxon>
    </lineage>
</organism>
<feature type="chain" id="PRO_5004110499" evidence="1">
    <location>
        <begin position="21"/>
        <end position="362"/>
    </location>
</feature>
<dbReference type="Proteomes" id="UP000016932">
    <property type="component" value="Unassembled WGS sequence"/>
</dbReference>
<name>N1Q7A0_PSEFD</name>
<dbReference type="GeneID" id="19342280"/>
<dbReference type="HOGENOM" id="CLU_765308_0_0_1"/>
<dbReference type="InterPro" id="IPR009057">
    <property type="entry name" value="Homeodomain-like_sf"/>
</dbReference>
<evidence type="ECO:0000313" key="2">
    <source>
        <dbReference type="EMBL" id="EME88505.1"/>
    </source>
</evidence>
<gene>
    <name evidence="2" type="ORF">MYCFIDRAFT_84952</name>
</gene>
<proteinExistence type="predicted"/>
<protein>
    <submittedName>
        <fullName evidence="2">Uncharacterized protein</fullName>
    </submittedName>
</protein>
<evidence type="ECO:0000313" key="3">
    <source>
        <dbReference type="Proteomes" id="UP000016932"/>
    </source>
</evidence>
<dbReference type="EMBL" id="KB446555">
    <property type="protein sequence ID" value="EME88505.1"/>
    <property type="molecule type" value="Genomic_DNA"/>
</dbReference>
<dbReference type="RefSeq" id="XP_007920584.1">
    <property type="nucleotide sequence ID" value="XM_007922393.1"/>
</dbReference>
<keyword evidence="3" id="KW-1185">Reference proteome</keyword>
<feature type="signal peptide" evidence="1">
    <location>
        <begin position="1"/>
        <end position="20"/>
    </location>
</feature>
<accession>N1Q7A0</accession>
<dbReference type="OrthoDB" id="3647574at2759"/>
<reference evidence="2 3" key="1">
    <citation type="journal article" date="2012" name="PLoS Pathog.">
        <title>Diverse lifestyles and strategies of plant pathogenesis encoded in the genomes of eighteen Dothideomycetes fungi.</title>
        <authorList>
            <person name="Ohm R.A."/>
            <person name="Feau N."/>
            <person name="Henrissat B."/>
            <person name="Schoch C.L."/>
            <person name="Horwitz B.A."/>
            <person name="Barry K.W."/>
            <person name="Condon B.J."/>
            <person name="Copeland A.C."/>
            <person name="Dhillon B."/>
            <person name="Glaser F."/>
            <person name="Hesse C.N."/>
            <person name="Kosti I."/>
            <person name="LaButti K."/>
            <person name="Lindquist E.A."/>
            <person name="Lucas S."/>
            <person name="Salamov A.A."/>
            <person name="Bradshaw R.E."/>
            <person name="Ciuffetti L."/>
            <person name="Hamelin R.C."/>
            <person name="Kema G.H.J."/>
            <person name="Lawrence C."/>
            <person name="Scott J.A."/>
            <person name="Spatafora J.W."/>
            <person name="Turgeon B.G."/>
            <person name="de Wit P.J.G.M."/>
            <person name="Zhong S."/>
            <person name="Goodwin S.B."/>
            <person name="Grigoriev I.V."/>
        </authorList>
    </citation>
    <scope>NUCLEOTIDE SEQUENCE [LARGE SCALE GENOMIC DNA]</scope>
    <source>
        <strain evidence="2 3">CIRAD86</strain>
    </source>
</reference>
<dbReference type="eggNOG" id="ENOG502TII6">
    <property type="taxonomic scope" value="Eukaryota"/>
</dbReference>
<dbReference type="KEGG" id="pfj:MYCFIDRAFT_84952"/>
<evidence type="ECO:0000256" key="1">
    <source>
        <dbReference type="SAM" id="SignalP"/>
    </source>
</evidence>
<sequence>MAPFISTLTLLALTASTALTSPVLDLEPRKLPSITYVDQTPEDAAGKNCIAWAVWKDPLQNLVRPVCNQWIPDEKQTTPFSLVTAIFDGTCRVWNARVADGKQSPEVQEQIKELLEAGFDPTTIHRKLKVGRSSIYRMKRCLQQHGTNYMPPELNKKNGRPKVLTPEQELEVREWLRDPKNRTRYLDDLVWLIHDRFGIVCSTTTMSKMKRKWLRVIEFEETGTPIDDLTRQQLLETHPDLPTLAQSAAAAEAQRQQQAQDNALTESFGDHQAHAQPQEDYSTQDFSMQPQNTFVMSAQSFHQQTVPEEQMALQASLGAADLSSMSGQMGLPQQFDSQIDAQLEQHLHNHGIASSDVNGHGL</sequence>
<dbReference type="SUPFAM" id="SSF46689">
    <property type="entry name" value="Homeodomain-like"/>
    <property type="match status" value="1"/>
</dbReference>
<dbReference type="VEuPathDB" id="FungiDB:MYCFIDRAFT_84952"/>
<dbReference type="AlphaFoldDB" id="N1Q7A0"/>